<accession>A0ACC2KWK5</accession>
<sequence length="569" mass="62219">MEANCTHSIFSLFTLASLIIILFFTNPTTCDPQTNLITKRCSPSHSTSSSSFFSNLHTAISSLQTQLFSSHFATAQHGQGQDEVFTMAQCRNYLSISDCLSCVSSAASQIRNCSPATNGRVYYDGCFLRYQEYNFFDEATDSGNTVFCGNRTAVGAGGFKELVGQLLSDLCRVTPRIDGYFAAVKREEVGGGGVVYGVAQCALTVSEEGCGQCLQLANQNIEACPPVGDGRAIDEGCFLRYSDTPFFSNNQTTDVSFLVKKGGSKSTKATIGSTVGGAVLVMLLILFILFHRRSKEARKNQQEIIGATELRGPVIFQYDDLKSATRNFSDKNKLGGGGFGDVYKGITRDGKIVAVKRLMVSQSHRVKEDFQFEVKLINNVHHRNLVRLLGCCSKGPELLLVYEFMANNSLDKGYMAPEYAIKGKLSEKADVYSYGVVVLEIISGRKSSEIRHEPVTEYLIEWAWRLYEGGSLMELVDESFGPNDLEPNEVKKVIEIGLMCTQSVRSRPTMSNVVVLLLSNGELGLTLTRPNFINSTHPVPTRVANGGSPVATELPASNATVSISELYAR</sequence>
<protein>
    <submittedName>
        <fullName evidence="1">Uncharacterized protein</fullName>
    </submittedName>
</protein>
<keyword evidence="2" id="KW-1185">Reference proteome</keyword>
<dbReference type="Proteomes" id="UP001234297">
    <property type="component" value="Chromosome 11"/>
</dbReference>
<evidence type="ECO:0000313" key="1">
    <source>
        <dbReference type="EMBL" id="KAJ8625579.1"/>
    </source>
</evidence>
<comment type="caution">
    <text evidence="1">The sequence shown here is derived from an EMBL/GenBank/DDBJ whole genome shotgun (WGS) entry which is preliminary data.</text>
</comment>
<proteinExistence type="predicted"/>
<name>A0ACC2KWK5_PERAE</name>
<evidence type="ECO:0000313" key="2">
    <source>
        <dbReference type="Proteomes" id="UP001234297"/>
    </source>
</evidence>
<reference evidence="1 2" key="1">
    <citation type="journal article" date="2022" name="Hortic Res">
        <title>A haplotype resolved chromosomal level avocado genome allows analysis of novel avocado genes.</title>
        <authorList>
            <person name="Nath O."/>
            <person name="Fletcher S.J."/>
            <person name="Hayward A."/>
            <person name="Shaw L.M."/>
            <person name="Masouleh A.K."/>
            <person name="Furtado A."/>
            <person name="Henry R.J."/>
            <person name="Mitter N."/>
        </authorList>
    </citation>
    <scope>NUCLEOTIDE SEQUENCE [LARGE SCALE GENOMIC DNA]</scope>
    <source>
        <strain evidence="2">cv. Hass</strain>
    </source>
</reference>
<dbReference type="EMBL" id="CM056819">
    <property type="protein sequence ID" value="KAJ8625579.1"/>
    <property type="molecule type" value="Genomic_DNA"/>
</dbReference>
<gene>
    <name evidence="1" type="ORF">MRB53_034109</name>
</gene>
<organism evidence="1 2">
    <name type="scientific">Persea americana</name>
    <name type="common">Avocado</name>
    <dbReference type="NCBI Taxonomy" id="3435"/>
    <lineage>
        <taxon>Eukaryota</taxon>
        <taxon>Viridiplantae</taxon>
        <taxon>Streptophyta</taxon>
        <taxon>Embryophyta</taxon>
        <taxon>Tracheophyta</taxon>
        <taxon>Spermatophyta</taxon>
        <taxon>Magnoliopsida</taxon>
        <taxon>Magnoliidae</taxon>
        <taxon>Laurales</taxon>
        <taxon>Lauraceae</taxon>
        <taxon>Persea</taxon>
    </lineage>
</organism>